<dbReference type="PROSITE" id="PS00889">
    <property type="entry name" value="CNMP_BINDING_2"/>
    <property type="match status" value="1"/>
</dbReference>
<dbReference type="InterPro" id="IPR018490">
    <property type="entry name" value="cNMP-bd_dom_sf"/>
</dbReference>
<evidence type="ECO:0000313" key="7">
    <source>
        <dbReference type="Proteomes" id="UP000403266"/>
    </source>
</evidence>
<dbReference type="SUPFAM" id="SSF51206">
    <property type="entry name" value="cAMP-binding domain-like"/>
    <property type="match status" value="1"/>
</dbReference>
<keyword evidence="1" id="KW-0805">Transcription regulation</keyword>
<evidence type="ECO:0000259" key="4">
    <source>
        <dbReference type="PROSITE" id="PS50042"/>
    </source>
</evidence>
<feature type="domain" description="Cyclic nucleotide-binding" evidence="4">
    <location>
        <begin position="23"/>
        <end position="143"/>
    </location>
</feature>
<protein>
    <submittedName>
        <fullName evidence="6">Crp/Fnr family transcriptional regulator</fullName>
    </submittedName>
</protein>
<dbReference type="SUPFAM" id="SSF46785">
    <property type="entry name" value="Winged helix' DNA-binding domain"/>
    <property type="match status" value="1"/>
</dbReference>
<dbReference type="PROSITE" id="PS51063">
    <property type="entry name" value="HTH_CRP_2"/>
    <property type="match status" value="1"/>
</dbReference>
<organism evidence="6 7">
    <name type="scientific">Microvirga tunisiensis</name>
    <dbReference type="NCBI Taxonomy" id="2108360"/>
    <lineage>
        <taxon>Bacteria</taxon>
        <taxon>Pseudomonadati</taxon>
        <taxon>Pseudomonadota</taxon>
        <taxon>Alphaproteobacteria</taxon>
        <taxon>Hyphomicrobiales</taxon>
        <taxon>Methylobacteriaceae</taxon>
        <taxon>Microvirga</taxon>
    </lineage>
</organism>
<comment type="caution">
    <text evidence="6">The sequence shown here is derived from an EMBL/GenBank/DDBJ whole genome shotgun (WGS) entry which is preliminary data.</text>
</comment>
<accession>A0A5N7MB86</accession>
<proteinExistence type="predicted"/>
<dbReference type="PRINTS" id="PR00103">
    <property type="entry name" value="CAMPKINASE"/>
</dbReference>
<dbReference type="EMBL" id="VOSK01000004">
    <property type="protein sequence ID" value="MPR24173.1"/>
    <property type="molecule type" value="Genomic_DNA"/>
</dbReference>
<dbReference type="PANTHER" id="PTHR24567">
    <property type="entry name" value="CRP FAMILY TRANSCRIPTIONAL REGULATORY PROTEIN"/>
    <property type="match status" value="1"/>
</dbReference>
<dbReference type="InterPro" id="IPR036388">
    <property type="entry name" value="WH-like_DNA-bd_sf"/>
</dbReference>
<dbReference type="InterPro" id="IPR036390">
    <property type="entry name" value="WH_DNA-bd_sf"/>
</dbReference>
<dbReference type="GO" id="GO:0003677">
    <property type="term" value="F:DNA binding"/>
    <property type="evidence" value="ECO:0007669"/>
    <property type="project" value="UniProtKB-KW"/>
</dbReference>
<dbReference type="CDD" id="cd00038">
    <property type="entry name" value="CAP_ED"/>
    <property type="match status" value="1"/>
</dbReference>
<evidence type="ECO:0000256" key="1">
    <source>
        <dbReference type="ARBA" id="ARBA00023015"/>
    </source>
</evidence>
<dbReference type="GO" id="GO:0005829">
    <property type="term" value="C:cytosol"/>
    <property type="evidence" value="ECO:0007669"/>
    <property type="project" value="TreeGrafter"/>
</dbReference>
<dbReference type="InterPro" id="IPR050397">
    <property type="entry name" value="Env_Response_Regulators"/>
</dbReference>
<dbReference type="AlphaFoldDB" id="A0A5N7MB86"/>
<dbReference type="InterPro" id="IPR014710">
    <property type="entry name" value="RmlC-like_jellyroll"/>
</dbReference>
<gene>
    <name evidence="6" type="ORF">FS320_02770</name>
</gene>
<dbReference type="InterPro" id="IPR018488">
    <property type="entry name" value="cNMP-bd_CS"/>
</dbReference>
<name>A0A5N7MB86_9HYPH</name>
<dbReference type="GO" id="GO:0003700">
    <property type="term" value="F:DNA-binding transcription factor activity"/>
    <property type="evidence" value="ECO:0007669"/>
    <property type="project" value="TreeGrafter"/>
</dbReference>
<dbReference type="Pfam" id="PF13545">
    <property type="entry name" value="HTH_Crp_2"/>
    <property type="match status" value="1"/>
</dbReference>
<evidence type="ECO:0000259" key="5">
    <source>
        <dbReference type="PROSITE" id="PS51063"/>
    </source>
</evidence>
<dbReference type="InterPro" id="IPR012318">
    <property type="entry name" value="HTH_CRP"/>
</dbReference>
<dbReference type="SMART" id="SM00419">
    <property type="entry name" value="HTH_CRP"/>
    <property type="match status" value="1"/>
</dbReference>
<dbReference type="Gene3D" id="1.10.10.10">
    <property type="entry name" value="Winged helix-like DNA-binding domain superfamily/Winged helix DNA-binding domain"/>
    <property type="match status" value="1"/>
</dbReference>
<keyword evidence="3" id="KW-0804">Transcription</keyword>
<keyword evidence="7" id="KW-1185">Reference proteome</keyword>
<evidence type="ECO:0000313" key="6">
    <source>
        <dbReference type="EMBL" id="MPR24173.1"/>
    </source>
</evidence>
<reference evidence="6 7" key="1">
    <citation type="journal article" date="2019" name="Syst. Appl. Microbiol.">
        <title>Microvirga tunisiensis sp. nov., a root nodule symbiotic bacterium isolated from Lupinus micranthus and L. luteus grown in Northern Tunisia.</title>
        <authorList>
            <person name="Msaddak A."/>
            <person name="Rejili M."/>
            <person name="Duran D."/>
            <person name="Mars M."/>
            <person name="Palacios J.M."/>
            <person name="Ruiz-Argueso T."/>
            <person name="Rey L."/>
            <person name="Imperial J."/>
        </authorList>
    </citation>
    <scope>NUCLEOTIDE SEQUENCE [LARGE SCALE GENOMIC DNA]</scope>
    <source>
        <strain evidence="6 7">Lmie10</strain>
    </source>
</reference>
<dbReference type="SMART" id="SM00100">
    <property type="entry name" value="cNMP"/>
    <property type="match status" value="1"/>
</dbReference>
<dbReference type="PROSITE" id="PS50042">
    <property type="entry name" value="CNMP_BINDING_3"/>
    <property type="match status" value="1"/>
</dbReference>
<keyword evidence="2" id="KW-0238">DNA-binding</keyword>
<dbReference type="Proteomes" id="UP000403266">
    <property type="component" value="Unassembled WGS sequence"/>
</dbReference>
<dbReference type="PANTHER" id="PTHR24567:SF68">
    <property type="entry name" value="DNA-BINDING TRANSCRIPTIONAL DUAL REGULATOR CRP"/>
    <property type="match status" value="1"/>
</dbReference>
<dbReference type="Gene3D" id="2.60.120.10">
    <property type="entry name" value="Jelly Rolls"/>
    <property type="match status" value="1"/>
</dbReference>
<dbReference type="Pfam" id="PF00027">
    <property type="entry name" value="cNMP_binding"/>
    <property type="match status" value="1"/>
</dbReference>
<evidence type="ECO:0000256" key="3">
    <source>
        <dbReference type="ARBA" id="ARBA00023163"/>
    </source>
</evidence>
<feature type="domain" description="HTH crp-type" evidence="5">
    <location>
        <begin position="157"/>
        <end position="222"/>
    </location>
</feature>
<dbReference type="InterPro" id="IPR000595">
    <property type="entry name" value="cNMP-bd_dom"/>
</dbReference>
<sequence>MRLGGEQIQRDLPFFSALSVSSFFSALGPDAIAQIAALCTSRKMLDGETLFLKGDPGDALYGVRRGQIVITTTTDTGRQFTLNILGPGDIFGEIALLDGQPRSADAVASGKVELFMIRRSDFQDLLKRQPEITTRIIELLCERLRFSSERLEEASLLSLKSRLARRLLKLAEDFGEEIDITQEELSVLVGAGRETVNRQLQKWRKSGVVALGRARVKIIDTRRLQQEAADRDRGSE</sequence>
<evidence type="ECO:0000256" key="2">
    <source>
        <dbReference type="ARBA" id="ARBA00023125"/>
    </source>
</evidence>